<accession>A0A8S5MAB5</accession>
<dbReference type="Pfam" id="PF10934">
    <property type="entry name" value="Sheath_initiator"/>
    <property type="match status" value="1"/>
</dbReference>
<dbReference type="InterPro" id="IPR020288">
    <property type="entry name" value="Sheath_initiator"/>
</dbReference>
<protein>
    <recommendedName>
        <fullName evidence="2">DUF2634 domain-containing protein</fullName>
    </recommendedName>
</protein>
<dbReference type="SUPFAM" id="SSF160719">
    <property type="entry name" value="gpW/gp25-like"/>
    <property type="match status" value="1"/>
</dbReference>
<proteinExistence type="predicted"/>
<dbReference type="EMBL" id="BK014859">
    <property type="protein sequence ID" value="DAD79096.1"/>
    <property type="molecule type" value="Genomic_DNA"/>
</dbReference>
<dbReference type="Gene3D" id="3.10.450.40">
    <property type="match status" value="1"/>
</dbReference>
<name>A0A8S5MAB5_9CAUD</name>
<organism evidence="1">
    <name type="scientific">Siphoviridae sp. ctsDY37</name>
    <dbReference type="NCBI Taxonomy" id="2826483"/>
    <lineage>
        <taxon>Viruses</taxon>
        <taxon>Duplodnaviria</taxon>
        <taxon>Heunggongvirae</taxon>
        <taxon>Uroviricota</taxon>
        <taxon>Caudoviricetes</taxon>
    </lineage>
</organism>
<evidence type="ECO:0008006" key="2">
    <source>
        <dbReference type="Google" id="ProtNLM"/>
    </source>
</evidence>
<evidence type="ECO:0000313" key="1">
    <source>
        <dbReference type="EMBL" id="DAD79096.1"/>
    </source>
</evidence>
<sequence>MIPSMNSILTTEIEVETEGTKNYQMHFTEKFINGFVDELKAMHQVIYKILNTERYQYIIYSWNYGIETLDLFGEPISYVCPEIERRIIEALTQDDRIESVDNFEFDYSEKGKLHVTFSVHTIYGDLEEERVVNY</sequence>
<reference evidence="1" key="1">
    <citation type="journal article" date="2021" name="Proc. Natl. Acad. Sci. U.S.A.">
        <title>A Catalog of Tens of Thousands of Viruses from Human Metagenomes Reveals Hidden Associations with Chronic Diseases.</title>
        <authorList>
            <person name="Tisza M.J."/>
            <person name="Buck C.B."/>
        </authorList>
    </citation>
    <scope>NUCLEOTIDE SEQUENCE</scope>
    <source>
        <strain evidence="1">CtsDY37</strain>
    </source>
</reference>